<comment type="caution">
    <text evidence="1">The sequence shown here is derived from an EMBL/GenBank/DDBJ whole genome shotgun (WGS) entry which is preliminary data.</text>
</comment>
<protein>
    <submittedName>
        <fullName evidence="1">Uncharacterized protein</fullName>
    </submittedName>
</protein>
<name>A0A8H4VTL5_9AGAR</name>
<evidence type="ECO:0000313" key="2">
    <source>
        <dbReference type="Proteomes" id="UP000521872"/>
    </source>
</evidence>
<sequence length="212" mass="23545">MDQLFHILQLATQERPTREAALAKLDVLGGQVMLAFHDCESNKFQKIGSIARGCDSGGAFVESLVHNVSHVATQISQGTNAWEVVRKELLMKTVGDLVHMRTLPAAVGDILTKLFEAEELDRIVKYGCDIVRAEQELEEQLLNLSEKLFHNLLVKTAEEDPEVRQFYDDAALEDLTDYIVIPANDILGTGAFAVVCTTILARPQSEPRTVRL</sequence>
<dbReference type="Proteomes" id="UP000521872">
    <property type="component" value="Unassembled WGS sequence"/>
</dbReference>
<proteinExistence type="predicted"/>
<gene>
    <name evidence="1" type="ORF">D9613_009038</name>
</gene>
<keyword evidence="2" id="KW-1185">Reference proteome</keyword>
<accession>A0A8H4VTL5</accession>
<organism evidence="1 2">
    <name type="scientific">Agrocybe pediades</name>
    <dbReference type="NCBI Taxonomy" id="84607"/>
    <lineage>
        <taxon>Eukaryota</taxon>
        <taxon>Fungi</taxon>
        <taxon>Dikarya</taxon>
        <taxon>Basidiomycota</taxon>
        <taxon>Agaricomycotina</taxon>
        <taxon>Agaricomycetes</taxon>
        <taxon>Agaricomycetidae</taxon>
        <taxon>Agaricales</taxon>
        <taxon>Agaricineae</taxon>
        <taxon>Strophariaceae</taxon>
        <taxon>Agrocybe</taxon>
    </lineage>
</organism>
<evidence type="ECO:0000313" key="1">
    <source>
        <dbReference type="EMBL" id="KAF4622286.1"/>
    </source>
</evidence>
<dbReference type="AlphaFoldDB" id="A0A8H4VTL5"/>
<dbReference type="EMBL" id="JAACJL010000002">
    <property type="protein sequence ID" value="KAF4622286.1"/>
    <property type="molecule type" value="Genomic_DNA"/>
</dbReference>
<reference evidence="1 2" key="1">
    <citation type="submission" date="2019-12" db="EMBL/GenBank/DDBJ databases">
        <authorList>
            <person name="Floudas D."/>
            <person name="Bentzer J."/>
            <person name="Ahren D."/>
            <person name="Johansson T."/>
            <person name="Persson P."/>
            <person name="Tunlid A."/>
        </authorList>
    </citation>
    <scope>NUCLEOTIDE SEQUENCE [LARGE SCALE GENOMIC DNA]</scope>
    <source>
        <strain evidence="1 2">CBS 102.39</strain>
    </source>
</reference>